<organism evidence="2 3">
    <name type="scientific">Sphingomonas sinipercae</name>
    <dbReference type="NCBI Taxonomy" id="2714944"/>
    <lineage>
        <taxon>Bacteria</taxon>
        <taxon>Pseudomonadati</taxon>
        <taxon>Pseudomonadota</taxon>
        <taxon>Alphaproteobacteria</taxon>
        <taxon>Sphingomonadales</taxon>
        <taxon>Sphingomonadaceae</taxon>
        <taxon>Sphingomonas</taxon>
    </lineage>
</organism>
<dbReference type="SUPFAM" id="SSF53335">
    <property type="entry name" value="S-adenosyl-L-methionine-dependent methyltransferases"/>
    <property type="match status" value="1"/>
</dbReference>
<dbReference type="GO" id="GO:0005737">
    <property type="term" value="C:cytoplasm"/>
    <property type="evidence" value="ECO:0007669"/>
    <property type="project" value="GOC"/>
</dbReference>
<keyword evidence="3" id="KW-1185">Reference proteome</keyword>
<dbReference type="NCBIfam" id="TIGR01444">
    <property type="entry name" value="fkbM_fam"/>
    <property type="match status" value="1"/>
</dbReference>
<evidence type="ECO:0000313" key="2">
    <source>
        <dbReference type="EMBL" id="QIL01451.1"/>
    </source>
</evidence>
<dbReference type="GO" id="GO:0005886">
    <property type="term" value="C:plasma membrane"/>
    <property type="evidence" value="ECO:0007669"/>
    <property type="project" value="TreeGrafter"/>
</dbReference>
<gene>
    <name evidence="2" type="ORF">G7078_00700</name>
</gene>
<dbReference type="GO" id="GO:0016197">
    <property type="term" value="P:endosomal transport"/>
    <property type="evidence" value="ECO:0007669"/>
    <property type="project" value="TreeGrafter"/>
</dbReference>
<dbReference type="GO" id="GO:0008168">
    <property type="term" value="F:methyltransferase activity"/>
    <property type="evidence" value="ECO:0007669"/>
    <property type="project" value="UniProtKB-KW"/>
</dbReference>
<sequence length="218" mass="24507">MRFYGQFDPPVDRYLFETFFRGRSEPGFFVECGAFDGVFESSCLFFEESLDWAGVNIEASPLIFPLLVERRPNAINLNLALSDAWGTTIFRHVSDDLHGSFLGWGSIEHQARQEEEIENSAMIVTEHLVETRPWRDIAAIQSRDRVDLLVLDVEGHELAAIDGMSGATVLPDVICVEHGQVGLQLLRDRLDAFGYDYVSSLHVNSFFVARRAGPQPGI</sequence>
<keyword evidence="2" id="KW-0808">Transferase</keyword>
<dbReference type="EMBL" id="CP049871">
    <property type="protein sequence ID" value="QIL01451.1"/>
    <property type="molecule type" value="Genomic_DNA"/>
</dbReference>
<dbReference type="KEGG" id="ssin:G7078_00700"/>
<dbReference type="GO" id="GO:0032259">
    <property type="term" value="P:methylation"/>
    <property type="evidence" value="ECO:0007669"/>
    <property type="project" value="UniProtKB-KW"/>
</dbReference>
<dbReference type="PANTHER" id="PTHR34009">
    <property type="entry name" value="PROTEIN STAR"/>
    <property type="match status" value="1"/>
</dbReference>
<reference evidence="2 3" key="1">
    <citation type="submission" date="2020-03" db="EMBL/GenBank/DDBJ databases">
        <title>Sphingomonas sp. nov., isolated from fish.</title>
        <authorList>
            <person name="Hyun D.-W."/>
            <person name="Bae J.-W."/>
        </authorList>
    </citation>
    <scope>NUCLEOTIDE SEQUENCE [LARGE SCALE GENOMIC DNA]</scope>
    <source>
        <strain evidence="2 3">HDW15C</strain>
    </source>
</reference>
<dbReference type="InterPro" id="IPR053202">
    <property type="entry name" value="EGF_Rcpt_Signaling_Reg"/>
</dbReference>
<feature type="domain" description="Methyltransferase FkbM" evidence="1">
    <location>
        <begin position="31"/>
        <end position="196"/>
    </location>
</feature>
<dbReference type="RefSeq" id="WP_166091975.1">
    <property type="nucleotide sequence ID" value="NZ_CP049871.1"/>
</dbReference>
<keyword evidence="2" id="KW-0489">Methyltransferase</keyword>
<name>A0A6G7ZKE6_9SPHN</name>
<dbReference type="Proteomes" id="UP000502502">
    <property type="component" value="Chromosome"/>
</dbReference>
<evidence type="ECO:0000259" key="1">
    <source>
        <dbReference type="Pfam" id="PF05050"/>
    </source>
</evidence>
<dbReference type="PANTHER" id="PTHR34009:SF2">
    <property type="entry name" value="PROTEIN STAR"/>
    <property type="match status" value="1"/>
</dbReference>
<dbReference type="AlphaFoldDB" id="A0A6G7ZKE6"/>
<dbReference type="InterPro" id="IPR029063">
    <property type="entry name" value="SAM-dependent_MTases_sf"/>
</dbReference>
<dbReference type="Pfam" id="PF05050">
    <property type="entry name" value="Methyltransf_21"/>
    <property type="match status" value="1"/>
</dbReference>
<dbReference type="Gene3D" id="3.40.50.150">
    <property type="entry name" value="Vaccinia Virus protein VP39"/>
    <property type="match status" value="1"/>
</dbReference>
<accession>A0A6G7ZKE6</accession>
<dbReference type="InterPro" id="IPR006342">
    <property type="entry name" value="FkbM_mtfrase"/>
</dbReference>
<dbReference type="GO" id="GO:0006888">
    <property type="term" value="P:endoplasmic reticulum to Golgi vesicle-mediated transport"/>
    <property type="evidence" value="ECO:0007669"/>
    <property type="project" value="TreeGrafter"/>
</dbReference>
<evidence type="ECO:0000313" key="3">
    <source>
        <dbReference type="Proteomes" id="UP000502502"/>
    </source>
</evidence>
<proteinExistence type="predicted"/>
<protein>
    <submittedName>
        <fullName evidence="2">FkbM family methyltransferase</fullName>
    </submittedName>
</protein>